<sequence length="55" mass="6034">IYPLINIMSNNSSPVNKIPAKQPYPFQFRKQHIFLGGSIATGKSTLGSTICGLRQ</sequence>
<evidence type="ECO:0000313" key="2">
    <source>
        <dbReference type="Proteomes" id="UP001628156"/>
    </source>
</evidence>
<dbReference type="Proteomes" id="UP001628156">
    <property type="component" value="Unassembled WGS sequence"/>
</dbReference>
<accession>A0ABQ0DZJ0</accession>
<comment type="caution">
    <text evidence="1">The sequence shown here is derived from an EMBL/GenBank/DDBJ whole genome shotgun (WGS) entry which is preliminary data.</text>
</comment>
<reference evidence="1 2" key="1">
    <citation type="journal article" date="2019" name="PLoS Negl. Trop. Dis.">
        <title>Whole genome sequencing of Entamoeba nuttalli reveals mammalian host-related molecular signatures and a novel octapeptide-repeat surface protein.</title>
        <authorList>
            <person name="Tanaka M."/>
            <person name="Makiuchi T."/>
            <person name="Komiyama T."/>
            <person name="Shiina T."/>
            <person name="Osaki K."/>
            <person name="Tachibana H."/>
        </authorList>
    </citation>
    <scope>NUCLEOTIDE SEQUENCE [LARGE SCALE GENOMIC DNA]</scope>
    <source>
        <strain evidence="1 2">P19-061405</strain>
    </source>
</reference>
<feature type="non-terminal residue" evidence="1">
    <location>
        <position position="1"/>
    </location>
</feature>
<keyword evidence="2" id="KW-1185">Reference proteome</keyword>
<dbReference type="EMBL" id="BAAFRS010000382">
    <property type="protein sequence ID" value="GAB1228245.1"/>
    <property type="molecule type" value="Genomic_DNA"/>
</dbReference>
<evidence type="ECO:0000313" key="1">
    <source>
        <dbReference type="EMBL" id="GAB1228245.1"/>
    </source>
</evidence>
<name>A0ABQ0DZJ0_9EUKA</name>
<protein>
    <submittedName>
        <fullName evidence="1">Uncharacterized protein</fullName>
    </submittedName>
</protein>
<organism evidence="1 2">
    <name type="scientific">Entamoeba nuttalli</name>
    <dbReference type="NCBI Taxonomy" id="412467"/>
    <lineage>
        <taxon>Eukaryota</taxon>
        <taxon>Amoebozoa</taxon>
        <taxon>Evosea</taxon>
        <taxon>Archamoebae</taxon>
        <taxon>Mastigamoebida</taxon>
        <taxon>Entamoebidae</taxon>
        <taxon>Entamoeba</taxon>
    </lineage>
</organism>
<gene>
    <name evidence="1" type="ORF">ENUP19_0382G0009</name>
</gene>
<proteinExistence type="predicted"/>